<dbReference type="InParanoid" id="A0A369JEB4"/>
<evidence type="ECO:0000313" key="7">
    <source>
        <dbReference type="EMBL" id="RDB19672.1"/>
    </source>
</evidence>
<evidence type="ECO:0000256" key="3">
    <source>
        <dbReference type="ARBA" id="ARBA00022512"/>
    </source>
</evidence>
<reference evidence="7" key="1">
    <citation type="submission" date="2018-04" db="EMBL/GenBank/DDBJ databases">
        <title>Whole genome sequencing of Hypsizygus marmoreus.</title>
        <authorList>
            <person name="Choi I.-G."/>
            <person name="Min B."/>
            <person name="Kim J.-G."/>
            <person name="Kim S."/>
            <person name="Oh Y.-L."/>
            <person name="Kong W.-S."/>
            <person name="Park H."/>
            <person name="Jeong J."/>
            <person name="Song E.-S."/>
        </authorList>
    </citation>
    <scope>NUCLEOTIDE SEQUENCE [LARGE SCALE GENOMIC DNA]</scope>
    <source>
        <strain evidence="7">51987-8</strain>
    </source>
</reference>
<dbReference type="Proteomes" id="UP000076154">
    <property type="component" value="Unassembled WGS sequence"/>
</dbReference>
<dbReference type="AlphaFoldDB" id="A0A369JEB4"/>
<dbReference type="InterPro" id="IPR001338">
    <property type="entry name" value="Class_I_Hydrophobin"/>
</dbReference>
<evidence type="ECO:0000313" key="8">
    <source>
        <dbReference type="Proteomes" id="UP000076154"/>
    </source>
</evidence>
<evidence type="ECO:0000256" key="6">
    <source>
        <dbReference type="RuleBase" id="RU365009"/>
    </source>
</evidence>
<dbReference type="CDD" id="cd23507">
    <property type="entry name" value="hydrophobin_I"/>
    <property type="match status" value="1"/>
</dbReference>
<comment type="caution">
    <text evidence="7">The sequence shown here is derived from an EMBL/GenBank/DDBJ whole genome shotgun (WGS) entry which is preliminary data.</text>
</comment>
<evidence type="ECO:0000256" key="1">
    <source>
        <dbReference type="ARBA" id="ARBA00004191"/>
    </source>
</evidence>
<dbReference type="GO" id="GO:0009277">
    <property type="term" value="C:fungal-type cell wall"/>
    <property type="evidence" value="ECO:0007669"/>
    <property type="project" value="InterPro"/>
</dbReference>
<dbReference type="EMBL" id="LUEZ02000077">
    <property type="protein sequence ID" value="RDB19672.1"/>
    <property type="molecule type" value="Genomic_DNA"/>
</dbReference>
<dbReference type="OrthoDB" id="4225815at2759"/>
<organism evidence="7 8">
    <name type="scientific">Hypsizygus marmoreus</name>
    <name type="common">White beech mushroom</name>
    <name type="synonym">Agaricus marmoreus</name>
    <dbReference type="NCBI Taxonomy" id="39966"/>
    <lineage>
        <taxon>Eukaryota</taxon>
        <taxon>Fungi</taxon>
        <taxon>Dikarya</taxon>
        <taxon>Basidiomycota</taxon>
        <taxon>Agaricomycotina</taxon>
        <taxon>Agaricomycetes</taxon>
        <taxon>Agaricomycetidae</taxon>
        <taxon>Agaricales</taxon>
        <taxon>Tricholomatineae</taxon>
        <taxon>Lyophyllaceae</taxon>
        <taxon>Hypsizygus</taxon>
    </lineage>
</organism>
<comment type="subcellular location">
    <subcellularLocation>
        <location evidence="1 6">Secreted</location>
        <location evidence="1 6">Cell wall</location>
    </subcellularLocation>
</comment>
<keyword evidence="8" id="KW-1185">Reference proteome</keyword>
<proteinExistence type="inferred from homology"/>
<protein>
    <recommendedName>
        <fullName evidence="6">Hydrophobin</fullName>
    </recommendedName>
</protein>
<keyword evidence="5 6" id="KW-1015">Disulfide bond</keyword>
<dbReference type="Pfam" id="PF01185">
    <property type="entry name" value="Hydrophobin"/>
    <property type="match status" value="1"/>
</dbReference>
<evidence type="ECO:0000256" key="4">
    <source>
        <dbReference type="ARBA" id="ARBA00022525"/>
    </source>
</evidence>
<evidence type="ECO:0000256" key="2">
    <source>
        <dbReference type="ARBA" id="ARBA00010446"/>
    </source>
</evidence>
<keyword evidence="6" id="KW-0732">Signal</keyword>
<keyword evidence="4 6" id="KW-0964">Secreted</keyword>
<dbReference type="GO" id="GO:0005199">
    <property type="term" value="F:structural constituent of cell wall"/>
    <property type="evidence" value="ECO:0007669"/>
    <property type="project" value="InterPro"/>
</dbReference>
<accession>A0A369JEB4</accession>
<comment type="similarity">
    <text evidence="2 6">Belongs to the fungal hydrophobin family.</text>
</comment>
<gene>
    <name evidence="7" type="primary">SC1_5</name>
    <name evidence="7" type="ORF">Hypma_013313</name>
</gene>
<keyword evidence="3 6" id="KW-0134">Cell wall</keyword>
<sequence>MLSAACFEGSPTAFETPTPSHHTQMYKYLFDLGKLFSRTDQPQPNQRPPVLTARLHPTTYTMFSFTALFTLTALALSVAAGGAEYESQCNTGPVQCCNSLQDSQSSEVTGLLALVGIDIGAITGQVGLQCSPLSVIGVGSGANCVSQPVCCENNKFGGLIAVGCSPINVGL</sequence>
<evidence type="ECO:0000256" key="5">
    <source>
        <dbReference type="ARBA" id="ARBA00023157"/>
    </source>
</evidence>
<dbReference type="SMART" id="SM00075">
    <property type="entry name" value="HYDRO"/>
    <property type="match status" value="1"/>
</dbReference>
<name>A0A369JEB4_HYPMA</name>